<dbReference type="Proteomes" id="UP000054324">
    <property type="component" value="Unassembled WGS sequence"/>
</dbReference>
<accession>A0A075AA43</accession>
<dbReference type="RefSeq" id="XP_009163587.1">
    <property type="nucleotide sequence ID" value="XM_009165323.1"/>
</dbReference>
<proteinExistence type="predicted"/>
<dbReference type="KEGG" id="ovi:T265_01317"/>
<dbReference type="GeneID" id="20315505"/>
<reference evidence="1 2" key="1">
    <citation type="submission" date="2013-11" db="EMBL/GenBank/DDBJ databases">
        <title>Opisthorchis viverrini - life in the bile duct.</title>
        <authorList>
            <person name="Young N.D."/>
            <person name="Nagarajan N."/>
            <person name="Lin S.J."/>
            <person name="Korhonen P.K."/>
            <person name="Jex A.R."/>
            <person name="Hall R.S."/>
            <person name="Safavi-Hemami H."/>
            <person name="Kaewkong W."/>
            <person name="Bertrand D."/>
            <person name="Gao S."/>
            <person name="Seet Q."/>
            <person name="Wongkham S."/>
            <person name="Teh B.T."/>
            <person name="Wongkham C."/>
            <person name="Intapan P.M."/>
            <person name="Maleewong W."/>
            <person name="Yang X."/>
            <person name="Hu M."/>
            <person name="Wang Z."/>
            <person name="Hofmann A."/>
            <person name="Sternberg P.W."/>
            <person name="Tan P."/>
            <person name="Wang J."/>
            <person name="Gasser R.B."/>
        </authorList>
    </citation>
    <scope>NUCLEOTIDE SEQUENCE [LARGE SCALE GENOMIC DNA]</scope>
</reference>
<name>A0A075AA43_OPIVI</name>
<organism evidence="1 2">
    <name type="scientific">Opisthorchis viverrini</name>
    <name type="common">Southeast Asian liver fluke</name>
    <dbReference type="NCBI Taxonomy" id="6198"/>
    <lineage>
        <taxon>Eukaryota</taxon>
        <taxon>Metazoa</taxon>
        <taxon>Spiralia</taxon>
        <taxon>Lophotrochozoa</taxon>
        <taxon>Platyhelminthes</taxon>
        <taxon>Trematoda</taxon>
        <taxon>Digenea</taxon>
        <taxon>Opisthorchiida</taxon>
        <taxon>Opisthorchiata</taxon>
        <taxon>Opisthorchiidae</taxon>
        <taxon>Opisthorchis</taxon>
    </lineage>
</organism>
<gene>
    <name evidence="1" type="ORF">T265_01317</name>
</gene>
<dbReference type="EMBL" id="KL596632">
    <property type="protein sequence ID" value="KER32630.1"/>
    <property type="molecule type" value="Genomic_DNA"/>
</dbReference>
<evidence type="ECO:0000313" key="1">
    <source>
        <dbReference type="EMBL" id="KER32630.1"/>
    </source>
</evidence>
<dbReference type="CTD" id="20315505"/>
<dbReference type="AlphaFoldDB" id="A0A075AA43"/>
<keyword evidence="2" id="KW-1185">Reference proteome</keyword>
<sequence>MTPSGHSVEVRTEIVIKSGGYSPAILDDTVSMNKSLSWSLGQDNSVDVSFVISSTVVKSVFLLSMSMSCLSPQPEFQLDNGRFRRFTCFLKSLPCFNCIGQPIDRLNNTCMHFVPTQLELFGLE</sequence>
<evidence type="ECO:0000313" key="2">
    <source>
        <dbReference type="Proteomes" id="UP000054324"/>
    </source>
</evidence>
<protein>
    <submittedName>
        <fullName evidence="1">Uncharacterized protein</fullName>
    </submittedName>
</protein>